<dbReference type="PANTHER" id="PTHR11113:SF2">
    <property type="entry name" value="ADENINE DEAMINASE"/>
    <property type="match status" value="1"/>
</dbReference>
<dbReference type="EC" id="3.5.4.2" evidence="2 6"/>
<evidence type="ECO:0000256" key="3">
    <source>
        <dbReference type="ARBA" id="ARBA00022801"/>
    </source>
</evidence>
<evidence type="ECO:0000313" key="10">
    <source>
        <dbReference type="Proteomes" id="UP001437460"/>
    </source>
</evidence>
<proteinExistence type="inferred from homology"/>
<dbReference type="InterPro" id="IPR006679">
    <property type="entry name" value="Adenine_deam"/>
</dbReference>
<keyword evidence="4 6" id="KW-0464">Manganese</keyword>
<evidence type="ECO:0000256" key="6">
    <source>
        <dbReference type="HAMAP-Rule" id="MF_01518"/>
    </source>
</evidence>
<accession>A0ABV1HKX0</accession>
<dbReference type="HAMAP" id="MF_01518">
    <property type="entry name" value="Adenine_deamin"/>
    <property type="match status" value="1"/>
</dbReference>
<reference evidence="9 10" key="1">
    <citation type="submission" date="2024-03" db="EMBL/GenBank/DDBJ databases">
        <title>Human intestinal bacterial collection.</title>
        <authorList>
            <person name="Pauvert C."/>
            <person name="Hitch T.C.A."/>
            <person name="Clavel T."/>
        </authorList>
    </citation>
    <scope>NUCLEOTIDE SEQUENCE [LARGE SCALE GENOMIC DNA]</scope>
    <source>
        <strain evidence="9 10">CLA-AP-H27</strain>
    </source>
</reference>
<dbReference type="InterPro" id="IPR006680">
    <property type="entry name" value="Amidohydro-rel"/>
</dbReference>
<evidence type="ECO:0000259" key="8">
    <source>
        <dbReference type="Pfam" id="PF13382"/>
    </source>
</evidence>
<dbReference type="InterPro" id="IPR032466">
    <property type="entry name" value="Metal_Hydrolase"/>
</dbReference>
<keyword evidence="3 6" id="KW-0378">Hydrolase</keyword>
<dbReference type="InterPro" id="IPR026912">
    <property type="entry name" value="Adenine_deam_C"/>
</dbReference>
<evidence type="ECO:0000256" key="4">
    <source>
        <dbReference type="ARBA" id="ARBA00023211"/>
    </source>
</evidence>
<evidence type="ECO:0000256" key="1">
    <source>
        <dbReference type="ARBA" id="ARBA00006773"/>
    </source>
</evidence>
<feature type="domain" description="Amidohydrolase-related" evidence="7">
    <location>
        <begin position="53"/>
        <end position="333"/>
    </location>
</feature>
<dbReference type="SUPFAM" id="SSF51338">
    <property type="entry name" value="Composite domain of metallo-dependent hydrolases"/>
    <property type="match status" value="1"/>
</dbReference>
<dbReference type="Pfam" id="PF13382">
    <property type="entry name" value="Adenine_deam_C"/>
    <property type="match status" value="1"/>
</dbReference>
<protein>
    <recommendedName>
        <fullName evidence="2 6">Adenine deaminase</fullName>
        <shortName evidence="6">Adenase</shortName>
        <shortName evidence="6">Adenine aminase</shortName>
        <ecNumber evidence="2 6">3.5.4.2</ecNumber>
    </recommendedName>
</protein>
<gene>
    <name evidence="6" type="primary">ade</name>
    <name evidence="9" type="ORF">WMO41_05400</name>
</gene>
<comment type="similarity">
    <text evidence="1 6">Belongs to the metallo-dependent hydrolases superfamily. Adenine deaminase family.</text>
</comment>
<dbReference type="InterPro" id="IPR011059">
    <property type="entry name" value="Metal-dep_hydrolase_composite"/>
</dbReference>
<organism evidence="9 10">
    <name type="scientific">Ventrimonas faecis</name>
    <dbReference type="NCBI Taxonomy" id="3133170"/>
    <lineage>
        <taxon>Bacteria</taxon>
        <taxon>Bacillati</taxon>
        <taxon>Bacillota</taxon>
        <taxon>Clostridia</taxon>
        <taxon>Lachnospirales</taxon>
        <taxon>Lachnospiraceae</taxon>
        <taxon>Ventrimonas</taxon>
    </lineage>
</organism>
<feature type="domain" description="Adenine deaminase C-terminal" evidence="8">
    <location>
        <begin position="397"/>
        <end position="558"/>
    </location>
</feature>
<dbReference type="Pfam" id="PF01979">
    <property type="entry name" value="Amidohydro_1"/>
    <property type="match status" value="1"/>
</dbReference>
<sequence length="572" mass="62848">MRPDFILKNVMVYQTFRQCFEKRDVAVAGEKFYCISPAISYPGVREIDGKGRYMLPGLVDIHMHIESSMTYPGEFSRITLPYGVTTVVADAHEMANVFGMDGIRAFMAQKTKQDIFWAIPSSVPATNEKLETAGASLGVKEISEMASLDGVLCLGEIMNYKDLSAEGESRTRDLIDVCRNAGKNLRIEGHCPGLTGEDLNRFIYEGVDADHTQQTPQSVMEKTELGMFLELQFKSLTPEVVKTVCDHELYENVALVTDDTMADKLLTGHLNKIIETAVKAGMPMEKAIYCATWTPSRRMHLDDRGMIAPGKIADFMLLDSLDGIDPVVVYKKGECVYCKADEVCGAVAAAACSFPASFYHTINCRPAEISDFVLKAEDPDAKWAEVNVMKIGTFGTATTPVKRRVEVKDGVLDWKSAGLSLAVVFERYSKNENIGYGLVEGALTKPGAVATTWSHDSHNLFVLGTDENDMKLAQRRVLELQGAYVVLSEGRSLAEARLTIGGIVSDQPVEVLGQELKEVRAAMEGLGYVNNNVIMSMSTLCLPVSPKLKLTDHGLLTVPGQEHVPLVEKYEG</sequence>
<dbReference type="Gene3D" id="3.20.20.140">
    <property type="entry name" value="Metal-dependent hydrolases"/>
    <property type="match status" value="1"/>
</dbReference>
<dbReference type="Proteomes" id="UP001437460">
    <property type="component" value="Unassembled WGS sequence"/>
</dbReference>
<keyword evidence="10" id="KW-1185">Reference proteome</keyword>
<dbReference type="Gene3D" id="2.30.40.10">
    <property type="entry name" value="Urease, subunit C, domain 1"/>
    <property type="match status" value="1"/>
</dbReference>
<name>A0ABV1HKX0_9FIRM</name>
<comment type="catalytic activity">
    <reaction evidence="5 6">
        <text>adenine + H2O + H(+) = hypoxanthine + NH4(+)</text>
        <dbReference type="Rhea" id="RHEA:23688"/>
        <dbReference type="ChEBI" id="CHEBI:15377"/>
        <dbReference type="ChEBI" id="CHEBI:15378"/>
        <dbReference type="ChEBI" id="CHEBI:16708"/>
        <dbReference type="ChEBI" id="CHEBI:17368"/>
        <dbReference type="ChEBI" id="CHEBI:28938"/>
        <dbReference type="EC" id="3.5.4.2"/>
    </reaction>
</comment>
<comment type="cofactor">
    <cofactor evidence="6">
        <name>Mn(2+)</name>
        <dbReference type="ChEBI" id="CHEBI:29035"/>
    </cofactor>
</comment>
<comment type="caution">
    <text evidence="9">The sequence shown here is derived from an EMBL/GenBank/DDBJ whole genome shotgun (WGS) entry which is preliminary data.</text>
</comment>
<evidence type="ECO:0000259" key="7">
    <source>
        <dbReference type="Pfam" id="PF01979"/>
    </source>
</evidence>
<dbReference type="RefSeq" id="WP_349228879.1">
    <property type="nucleotide sequence ID" value="NZ_JBBMFJ010000007.1"/>
</dbReference>
<evidence type="ECO:0000313" key="9">
    <source>
        <dbReference type="EMBL" id="MEQ2562598.1"/>
    </source>
</evidence>
<dbReference type="PANTHER" id="PTHR11113">
    <property type="entry name" value="N-ACETYLGLUCOSAMINE-6-PHOSPHATE DEACETYLASE"/>
    <property type="match status" value="1"/>
</dbReference>
<dbReference type="EMBL" id="JBBMFJ010000007">
    <property type="protein sequence ID" value="MEQ2562598.1"/>
    <property type="molecule type" value="Genomic_DNA"/>
</dbReference>
<evidence type="ECO:0000256" key="5">
    <source>
        <dbReference type="ARBA" id="ARBA00047720"/>
    </source>
</evidence>
<evidence type="ECO:0000256" key="2">
    <source>
        <dbReference type="ARBA" id="ARBA00012782"/>
    </source>
</evidence>
<dbReference type="SUPFAM" id="SSF51556">
    <property type="entry name" value="Metallo-dependent hydrolases"/>
    <property type="match status" value="1"/>
</dbReference>